<feature type="region of interest" description="Disordered" evidence="5">
    <location>
        <begin position="1"/>
        <end position="21"/>
    </location>
</feature>
<dbReference type="OrthoDB" id="6147534at2759"/>
<evidence type="ECO:0000259" key="6">
    <source>
        <dbReference type="Pfam" id="PF24662"/>
    </source>
</evidence>
<dbReference type="Pfam" id="PF24662">
    <property type="entry name" value="DUF7650"/>
    <property type="match status" value="1"/>
</dbReference>
<accession>A0A6D2KIP4</accession>
<sequence>MDEENNHMEEDSCDMEESVCGDPKVDIRVGDEYQAELPPLMSESERAAFLDDSSCSFVMGRPLEVMWINTKDQERLGGGDDDVDMSESLKSLKTKTSRNGKGIVSLEAVPEKQSSSWDEFEVDGFVLGLYTFGKDFAQMNKLLDSKETRDILSFYYGKFYKSAKHKIWSSFLKKRSRRCVQGKKLYSGWRLQQLLTRLIPSVPSESEKKKLVDVSKSFAEGNRSLEDYITAVKELVGLRSLVEAVAIGKEKEDLTVLTTEPVNSKQWFTVSSAVPAAGLGVYTSLTCHEIVEKLSGGSRLSKARCNDIFWEAVWPRLLARGWHSEQTKDNNKIVFLVPGVKKFSRRKLVKKSHYFDCVSDILAKVVADPELLEFETAENRPPVNQEKRRYLKSPEPCSTHMKFTVVDPAGLACGGKLCELREMKFPNPNQEASVERLEMSLLDEEKHAKFGDECKWRKKRMMKLVEDPDAMRFMIVDASLEHGGIKRRRHLPGDENRREAIDDDDDDSPQKKYDETAEYTNGNSSGVKEETLEFVQQGRSKKRSARKPESSNHHPVTSSFPLPKRRRLSVCVRKDIKRSGESSVLKPPALEETGNGIEDEIQERQESEPNGLSSKKQEVSASEEEEQQGNESNRLCLDQKHSSKDLETAQQQEEPIQVPAVSGSEKNSPSPSTTDHGTTNQQVASSKQEEEEEQNQEANNTDLLPRRQSTRKRPLTTRALEALESGFLTAKSTNTTSKPRKRERSKRIKHRNRAQDETENETTASKPLDQIEDSEPRFLANEGTAMQSKAVEQTEDSKKVTTGFPRLPPIVLRLPFKRR</sequence>
<evidence type="ECO:0000259" key="7">
    <source>
        <dbReference type="Pfam" id="PF25826"/>
    </source>
</evidence>
<feature type="domain" description="DUF7650" evidence="6">
    <location>
        <begin position="288"/>
        <end position="369"/>
    </location>
</feature>
<evidence type="ECO:0000256" key="3">
    <source>
        <dbReference type="ARBA" id="ARBA00023163"/>
    </source>
</evidence>
<dbReference type="Gene3D" id="1.20.58.1880">
    <property type="match status" value="1"/>
</dbReference>
<keyword evidence="2" id="KW-0805">Transcription regulation</keyword>
<dbReference type="GO" id="GO:0003714">
    <property type="term" value="F:transcription corepressor activity"/>
    <property type="evidence" value="ECO:0007669"/>
    <property type="project" value="TreeGrafter"/>
</dbReference>
<protein>
    <submittedName>
        <fullName evidence="8">Uncharacterized protein</fullName>
    </submittedName>
</protein>
<dbReference type="InterPro" id="IPR057712">
    <property type="entry name" value="DUF7952"/>
</dbReference>
<evidence type="ECO:0000313" key="9">
    <source>
        <dbReference type="EMBL" id="CAA7051523.1"/>
    </source>
</evidence>
<keyword evidence="3" id="KW-0804">Transcription</keyword>
<keyword evidence="4" id="KW-0539">Nucleus</keyword>
<feature type="compositionally biased region" description="Basic and acidic residues" evidence="5">
    <location>
        <begin position="637"/>
        <end position="647"/>
    </location>
</feature>
<feature type="region of interest" description="Disordered" evidence="5">
    <location>
        <begin position="582"/>
        <end position="805"/>
    </location>
</feature>
<reference evidence="8 10" key="1">
    <citation type="submission" date="2020-01" db="EMBL/GenBank/DDBJ databases">
        <authorList>
            <person name="Mishra B."/>
        </authorList>
    </citation>
    <scope>NUCLEOTIDE SEQUENCE [LARGE SCALE GENOMIC DNA]</scope>
</reference>
<feature type="domain" description="DUF7952" evidence="7">
    <location>
        <begin position="117"/>
        <end position="248"/>
    </location>
</feature>
<gene>
    <name evidence="8" type="ORF">MERR_LOCUS34812</name>
    <name evidence="9" type="ORF">MERR_LOCUS38758</name>
</gene>
<dbReference type="EMBL" id="CACVBM020001483">
    <property type="protein sequence ID" value="CAA7051523.1"/>
    <property type="molecule type" value="Genomic_DNA"/>
</dbReference>
<evidence type="ECO:0000256" key="2">
    <source>
        <dbReference type="ARBA" id="ARBA00023015"/>
    </source>
</evidence>
<dbReference type="Proteomes" id="UP000467841">
    <property type="component" value="Unassembled WGS sequence"/>
</dbReference>
<evidence type="ECO:0000256" key="4">
    <source>
        <dbReference type="ARBA" id="ARBA00023242"/>
    </source>
</evidence>
<dbReference type="GO" id="GO:0005634">
    <property type="term" value="C:nucleus"/>
    <property type="evidence" value="ECO:0007669"/>
    <property type="project" value="UniProtKB-SubCell"/>
</dbReference>
<evidence type="ECO:0000256" key="1">
    <source>
        <dbReference type="ARBA" id="ARBA00004123"/>
    </source>
</evidence>
<feature type="region of interest" description="Disordered" evidence="5">
    <location>
        <begin position="486"/>
        <end position="564"/>
    </location>
</feature>
<evidence type="ECO:0000313" key="8">
    <source>
        <dbReference type="EMBL" id="CAA7047577.1"/>
    </source>
</evidence>
<feature type="compositionally biased region" description="Basic and acidic residues" evidence="5">
    <location>
        <begin position="1"/>
        <end position="10"/>
    </location>
</feature>
<proteinExistence type="predicted"/>
<evidence type="ECO:0000313" key="10">
    <source>
        <dbReference type="Proteomes" id="UP000467841"/>
    </source>
</evidence>
<dbReference type="PANTHER" id="PTHR13859:SF31">
    <property type="entry name" value="ELM2 DOMAIN-CONTAINING PROTEIN"/>
    <property type="match status" value="1"/>
</dbReference>
<dbReference type="PANTHER" id="PTHR13859">
    <property type="entry name" value="ATROPHIN-RELATED"/>
    <property type="match status" value="1"/>
</dbReference>
<keyword evidence="10" id="KW-1185">Reference proteome</keyword>
<organism evidence="8 10">
    <name type="scientific">Microthlaspi erraticum</name>
    <dbReference type="NCBI Taxonomy" id="1685480"/>
    <lineage>
        <taxon>Eukaryota</taxon>
        <taxon>Viridiplantae</taxon>
        <taxon>Streptophyta</taxon>
        <taxon>Embryophyta</taxon>
        <taxon>Tracheophyta</taxon>
        <taxon>Spermatophyta</taxon>
        <taxon>Magnoliopsida</taxon>
        <taxon>eudicotyledons</taxon>
        <taxon>Gunneridae</taxon>
        <taxon>Pentapetalae</taxon>
        <taxon>rosids</taxon>
        <taxon>malvids</taxon>
        <taxon>Brassicales</taxon>
        <taxon>Brassicaceae</taxon>
        <taxon>Coluteocarpeae</taxon>
        <taxon>Microthlaspi</taxon>
    </lineage>
</organism>
<dbReference type="EMBL" id="CACVBM020001378">
    <property type="protein sequence ID" value="CAA7047577.1"/>
    <property type="molecule type" value="Genomic_DNA"/>
</dbReference>
<feature type="compositionally biased region" description="Basic and acidic residues" evidence="5">
    <location>
        <begin position="491"/>
        <end position="500"/>
    </location>
</feature>
<name>A0A6D2KIP4_9BRAS</name>
<evidence type="ECO:0000256" key="5">
    <source>
        <dbReference type="SAM" id="MobiDB-lite"/>
    </source>
</evidence>
<dbReference type="AlphaFoldDB" id="A0A6D2KIP4"/>
<comment type="subcellular location">
    <subcellularLocation>
        <location evidence="1">Nucleus</location>
    </subcellularLocation>
</comment>
<dbReference type="Pfam" id="PF25826">
    <property type="entry name" value="DUF7952"/>
    <property type="match status" value="1"/>
</dbReference>
<feature type="compositionally biased region" description="Polar residues" evidence="5">
    <location>
        <begin position="664"/>
        <end position="686"/>
    </location>
</feature>
<dbReference type="InterPro" id="IPR056067">
    <property type="entry name" value="DUF7650"/>
</dbReference>
<feature type="compositionally biased region" description="Basic residues" evidence="5">
    <location>
        <begin position="738"/>
        <end position="752"/>
    </location>
</feature>